<evidence type="ECO:0000313" key="6">
    <source>
        <dbReference type="Proteomes" id="UP001226434"/>
    </source>
</evidence>
<comment type="similarity">
    <text evidence="1 4">Belongs to the glutathione peroxidase family.</text>
</comment>
<dbReference type="PRINTS" id="PR01011">
    <property type="entry name" value="GLUTPROXDASE"/>
</dbReference>
<keyword evidence="6" id="KW-1185">Reference proteome</keyword>
<dbReference type="PANTHER" id="PTHR11592:SF134">
    <property type="entry name" value="PHOSPHOLIPID HYDROPEROXIDE GLUTATHIONE PEROXIDASE"/>
    <property type="match status" value="1"/>
</dbReference>
<evidence type="ECO:0000256" key="4">
    <source>
        <dbReference type="RuleBase" id="RU000499"/>
    </source>
</evidence>
<dbReference type="RefSeq" id="WP_282332591.1">
    <property type="nucleotide sequence ID" value="NZ_JASBRG010000001.1"/>
</dbReference>
<dbReference type="PIRSF" id="PIRSF000303">
    <property type="entry name" value="Glutathion_perox"/>
    <property type="match status" value="1"/>
</dbReference>
<accession>A0ABT6R7B0</accession>
<evidence type="ECO:0000256" key="2">
    <source>
        <dbReference type="ARBA" id="ARBA00022559"/>
    </source>
</evidence>
<keyword evidence="2 4" id="KW-0575">Peroxidase</keyword>
<dbReference type="Gene3D" id="3.40.30.10">
    <property type="entry name" value="Glutaredoxin"/>
    <property type="match status" value="1"/>
</dbReference>
<dbReference type="SUPFAM" id="SSF52833">
    <property type="entry name" value="Thioredoxin-like"/>
    <property type="match status" value="1"/>
</dbReference>
<proteinExistence type="inferred from homology"/>
<dbReference type="InterPro" id="IPR036249">
    <property type="entry name" value="Thioredoxin-like_sf"/>
</dbReference>
<comment type="caution">
    <text evidence="5">The sequence shown here is derived from an EMBL/GenBank/DDBJ whole genome shotgun (WGS) entry which is preliminary data.</text>
</comment>
<evidence type="ECO:0000313" key="5">
    <source>
        <dbReference type="EMBL" id="MDI3318459.1"/>
    </source>
</evidence>
<dbReference type="PANTHER" id="PTHR11592">
    <property type="entry name" value="GLUTATHIONE PEROXIDASE"/>
    <property type="match status" value="1"/>
</dbReference>
<gene>
    <name evidence="5" type="ORF">QJ048_01680</name>
</gene>
<dbReference type="GO" id="GO:0004601">
    <property type="term" value="F:peroxidase activity"/>
    <property type="evidence" value="ECO:0007669"/>
    <property type="project" value="UniProtKB-KW"/>
</dbReference>
<dbReference type="InterPro" id="IPR029759">
    <property type="entry name" value="GPX_AS"/>
</dbReference>
<organism evidence="5 6">
    <name type="scientific">Pinibacter soli</name>
    <dbReference type="NCBI Taxonomy" id="3044211"/>
    <lineage>
        <taxon>Bacteria</taxon>
        <taxon>Pseudomonadati</taxon>
        <taxon>Bacteroidota</taxon>
        <taxon>Chitinophagia</taxon>
        <taxon>Chitinophagales</taxon>
        <taxon>Chitinophagaceae</taxon>
        <taxon>Pinibacter</taxon>
    </lineage>
</organism>
<dbReference type="EMBL" id="JASBRG010000001">
    <property type="protein sequence ID" value="MDI3318459.1"/>
    <property type="molecule type" value="Genomic_DNA"/>
</dbReference>
<dbReference type="CDD" id="cd00340">
    <property type="entry name" value="GSH_Peroxidase"/>
    <property type="match status" value="1"/>
</dbReference>
<sequence length="198" mass="22119">MTFKQKILKAAYPLLMKMTNRFGARNKALQNTGKLKSITSIYDLSLHLNNGQRVSMNSFKGKKILLVNTASNCGYTGQYSELQTLHEVYNNQLLIIGFPANDFKEQEKGSDEEIAGFCKINYGVTFPLAAKSSVVKGDDQNAIFNWLSNKGKNGWNDQQPSWNFSKYLVDEKGNLTNYFDPSVSPLSEQIVSAVNAAK</sequence>
<dbReference type="InterPro" id="IPR000889">
    <property type="entry name" value="Glutathione_peroxidase"/>
</dbReference>
<dbReference type="Proteomes" id="UP001226434">
    <property type="component" value="Unassembled WGS sequence"/>
</dbReference>
<name>A0ABT6R7B0_9BACT</name>
<keyword evidence="3 4" id="KW-0560">Oxidoreductase</keyword>
<dbReference type="PROSITE" id="PS00460">
    <property type="entry name" value="GLUTATHIONE_PEROXID_1"/>
    <property type="match status" value="1"/>
</dbReference>
<protein>
    <recommendedName>
        <fullName evidence="4">Glutathione peroxidase</fullName>
    </recommendedName>
</protein>
<evidence type="ECO:0000256" key="1">
    <source>
        <dbReference type="ARBA" id="ARBA00006926"/>
    </source>
</evidence>
<evidence type="ECO:0000256" key="3">
    <source>
        <dbReference type="ARBA" id="ARBA00023002"/>
    </source>
</evidence>
<reference evidence="5 6" key="1">
    <citation type="submission" date="2023-05" db="EMBL/GenBank/DDBJ databases">
        <title>Genome sequence of Pinibacter sp. MAH-24.</title>
        <authorList>
            <person name="Huq M.A."/>
        </authorList>
    </citation>
    <scope>NUCLEOTIDE SEQUENCE [LARGE SCALE GENOMIC DNA]</scope>
    <source>
        <strain evidence="5 6">MAH-24</strain>
    </source>
</reference>
<dbReference type="Pfam" id="PF00255">
    <property type="entry name" value="GSHPx"/>
    <property type="match status" value="1"/>
</dbReference>
<dbReference type="PROSITE" id="PS51355">
    <property type="entry name" value="GLUTATHIONE_PEROXID_3"/>
    <property type="match status" value="1"/>
</dbReference>